<feature type="transmembrane region" description="Helical" evidence="10">
    <location>
        <begin position="289"/>
        <end position="310"/>
    </location>
</feature>
<evidence type="ECO:0000313" key="14">
    <source>
        <dbReference type="Proteomes" id="UP000555828"/>
    </source>
</evidence>
<dbReference type="GO" id="GO:0005886">
    <property type="term" value="C:plasma membrane"/>
    <property type="evidence" value="ECO:0007669"/>
    <property type="project" value="UniProtKB-SubCell"/>
</dbReference>
<comment type="subcellular location">
    <subcellularLocation>
        <location evidence="1">Cell membrane</location>
        <topology evidence="1">Multi-pass membrane protein</topology>
    </subcellularLocation>
</comment>
<dbReference type="SUPFAM" id="SSF103190">
    <property type="entry name" value="Sensory domain-like"/>
    <property type="match status" value="1"/>
</dbReference>
<keyword evidence="14" id="KW-1185">Reference proteome</keyword>
<dbReference type="Proteomes" id="UP000555828">
    <property type="component" value="Unassembled WGS sequence"/>
</dbReference>
<sequence length="667" mass="71713">MKTMLGKMLVFILTPVIALSLVITFVTYFQIRANAVDSATQSTKSLIESKAALISERIDAVVKEVRAVSDLTFVIDALKSGDWKELVENELKSKVAKNSYYESLFIAYPDGKAITTLGITANISDRDYFKKIMRQGADVVISDGIISKVTGQNVFVIAVAVKGKNNRTIGVLGASVKSDSFDDLLDDLKITQSAFAWITDSSGLIIGDTTGKYLMKLNIKEASKAGIPDLEQASEKILSGENGYFKSKEDNGLTNYVYYAPIKATNGWAMAVAVPENELLASTNKLIKVVIMMFAILGVIISIIISFVSLSFSKPINKLSETVIRFGRGDLTVQFEAKGNDEIANISKELDGMANLIKEAMTIINKASIEVNESASELSATAEELGASSEKMLSQMEEVDKAAQSMSASIEEVTSGVEEVAASAQTVSKAAEQLSERSEQVAGAVKEGDKAIEKIAEMIKEAKEMGEETVSVVDGLSNQVKNIGVILEAINSIAEQTNLLALNAAIEAARAGEAGKGFAVVADEIRKLAEESKNATNQIGQILEQISQGAIKADEATKKVVELVENISDQSDTIVKQFEKITDEVTNMSTEIESLAASAQEQGAAAQEISSAMDMSSKSMMALSQQIEEILNVVNQQTRATQNVSALAQELSSMSSELNDLIQKFKV</sequence>
<keyword evidence="6 10" id="KW-0472">Membrane</keyword>
<keyword evidence="5 10" id="KW-1133">Transmembrane helix</keyword>
<dbReference type="GO" id="GO:0006935">
    <property type="term" value="P:chemotaxis"/>
    <property type="evidence" value="ECO:0007669"/>
    <property type="project" value="UniProtKB-KW"/>
</dbReference>
<dbReference type="Gene3D" id="3.30.450.20">
    <property type="entry name" value="PAS domain"/>
    <property type="match status" value="1"/>
</dbReference>
<comment type="similarity">
    <text evidence="8">Belongs to the methyl-accepting chemotaxis (MCP) protein family.</text>
</comment>
<dbReference type="SMART" id="SM00304">
    <property type="entry name" value="HAMP"/>
    <property type="match status" value="1"/>
</dbReference>
<dbReference type="Gene3D" id="1.10.287.950">
    <property type="entry name" value="Methyl-accepting chemotaxis protein"/>
    <property type="match status" value="1"/>
</dbReference>
<dbReference type="Pfam" id="PF00672">
    <property type="entry name" value="HAMP"/>
    <property type="match status" value="1"/>
</dbReference>
<evidence type="ECO:0000256" key="10">
    <source>
        <dbReference type="SAM" id="Phobius"/>
    </source>
</evidence>
<dbReference type="CDD" id="cd12912">
    <property type="entry name" value="PDC2_MCP_like"/>
    <property type="match status" value="1"/>
</dbReference>
<proteinExistence type="inferred from homology"/>
<dbReference type="Gene3D" id="6.10.340.10">
    <property type="match status" value="1"/>
</dbReference>
<dbReference type="SMART" id="SM00283">
    <property type="entry name" value="MA"/>
    <property type="match status" value="1"/>
</dbReference>
<evidence type="ECO:0000256" key="7">
    <source>
        <dbReference type="ARBA" id="ARBA00023224"/>
    </source>
</evidence>
<dbReference type="RefSeq" id="WP_184618696.1">
    <property type="nucleotide sequence ID" value="NZ_JACHEX010000001.1"/>
</dbReference>
<dbReference type="AlphaFoldDB" id="A0A841GLD6"/>
<dbReference type="CDD" id="cd12914">
    <property type="entry name" value="PDC1_DGC_like"/>
    <property type="match status" value="1"/>
</dbReference>
<dbReference type="CDD" id="cd06225">
    <property type="entry name" value="HAMP"/>
    <property type="match status" value="1"/>
</dbReference>
<evidence type="ECO:0000256" key="8">
    <source>
        <dbReference type="ARBA" id="ARBA00029447"/>
    </source>
</evidence>
<gene>
    <name evidence="13" type="ORF">HNP65_000376</name>
</gene>
<dbReference type="GO" id="GO:0007165">
    <property type="term" value="P:signal transduction"/>
    <property type="evidence" value="ECO:0007669"/>
    <property type="project" value="UniProtKB-KW"/>
</dbReference>
<evidence type="ECO:0000256" key="5">
    <source>
        <dbReference type="ARBA" id="ARBA00022989"/>
    </source>
</evidence>
<evidence type="ECO:0000259" key="11">
    <source>
        <dbReference type="PROSITE" id="PS50111"/>
    </source>
</evidence>
<feature type="domain" description="Methyl-accepting transducer" evidence="11">
    <location>
        <begin position="381"/>
        <end position="617"/>
    </location>
</feature>
<dbReference type="InterPro" id="IPR033479">
    <property type="entry name" value="dCache_1"/>
</dbReference>
<dbReference type="PROSITE" id="PS50111">
    <property type="entry name" value="CHEMOTAXIS_TRANSDUC_2"/>
    <property type="match status" value="1"/>
</dbReference>
<evidence type="ECO:0000256" key="3">
    <source>
        <dbReference type="ARBA" id="ARBA00022500"/>
    </source>
</evidence>
<evidence type="ECO:0000256" key="6">
    <source>
        <dbReference type="ARBA" id="ARBA00023136"/>
    </source>
</evidence>
<protein>
    <submittedName>
        <fullName evidence="13">Methyl-accepting chemotaxis protein</fullName>
    </submittedName>
</protein>
<dbReference type="PANTHER" id="PTHR32089:SF112">
    <property type="entry name" value="LYSOZYME-LIKE PROTEIN-RELATED"/>
    <property type="match status" value="1"/>
</dbReference>
<dbReference type="CDD" id="cd11386">
    <property type="entry name" value="MCP_signal"/>
    <property type="match status" value="1"/>
</dbReference>
<keyword evidence="4 10" id="KW-0812">Transmembrane</keyword>
<keyword evidence="2" id="KW-1003">Cell membrane</keyword>
<comment type="caution">
    <text evidence="13">The sequence shown here is derived from an EMBL/GenBank/DDBJ whole genome shotgun (WGS) entry which is preliminary data.</text>
</comment>
<evidence type="ECO:0000256" key="2">
    <source>
        <dbReference type="ARBA" id="ARBA00022475"/>
    </source>
</evidence>
<dbReference type="Pfam" id="PF00015">
    <property type="entry name" value="MCPsignal"/>
    <property type="match status" value="1"/>
</dbReference>
<evidence type="ECO:0000256" key="4">
    <source>
        <dbReference type="ARBA" id="ARBA00022692"/>
    </source>
</evidence>
<keyword evidence="7 9" id="KW-0807">Transducer</keyword>
<dbReference type="PROSITE" id="PS50885">
    <property type="entry name" value="HAMP"/>
    <property type="match status" value="1"/>
</dbReference>
<evidence type="ECO:0000256" key="1">
    <source>
        <dbReference type="ARBA" id="ARBA00004651"/>
    </source>
</evidence>
<name>A0A841GLD6_9BACT</name>
<reference evidence="13 14" key="1">
    <citation type="submission" date="2020-08" db="EMBL/GenBank/DDBJ databases">
        <title>Genomic Encyclopedia of Type Strains, Phase IV (KMG-IV): sequencing the most valuable type-strain genomes for metagenomic binning, comparative biology and taxonomic classification.</title>
        <authorList>
            <person name="Goeker M."/>
        </authorList>
    </citation>
    <scope>NUCLEOTIDE SEQUENCE [LARGE SCALE GENOMIC DNA]</scope>
    <source>
        <strain evidence="13 14">DSM 13481</strain>
    </source>
</reference>
<dbReference type="InterPro" id="IPR029151">
    <property type="entry name" value="Sensor-like_sf"/>
</dbReference>
<keyword evidence="3" id="KW-0145">Chemotaxis</keyword>
<organism evidence="13 14">
    <name type="scientific">Thermosipho japonicus</name>
    <dbReference type="NCBI Taxonomy" id="90323"/>
    <lineage>
        <taxon>Bacteria</taxon>
        <taxon>Thermotogati</taxon>
        <taxon>Thermotogota</taxon>
        <taxon>Thermotogae</taxon>
        <taxon>Thermotogales</taxon>
        <taxon>Fervidobacteriaceae</taxon>
        <taxon>Thermosipho</taxon>
    </lineage>
</organism>
<evidence type="ECO:0000259" key="12">
    <source>
        <dbReference type="PROSITE" id="PS50885"/>
    </source>
</evidence>
<evidence type="ECO:0000313" key="13">
    <source>
        <dbReference type="EMBL" id="MBB6061954.1"/>
    </source>
</evidence>
<dbReference type="PANTHER" id="PTHR32089">
    <property type="entry name" value="METHYL-ACCEPTING CHEMOTAXIS PROTEIN MCPB"/>
    <property type="match status" value="1"/>
</dbReference>
<dbReference type="Pfam" id="PF02743">
    <property type="entry name" value="dCache_1"/>
    <property type="match status" value="1"/>
</dbReference>
<dbReference type="EMBL" id="JACHEX010000001">
    <property type="protein sequence ID" value="MBB6061954.1"/>
    <property type="molecule type" value="Genomic_DNA"/>
</dbReference>
<accession>A0A841GLD6</accession>
<evidence type="ECO:0000256" key="9">
    <source>
        <dbReference type="PROSITE-ProRule" id="PRU00284"/>
    </source>
</evidence>
<dbReference type="InterPro" id="IPR003660">
    <property type="entry name" value="HAMP_dom"/>
</dbReference>
<feature type="domain" description="HAMP" evidence="12">
    <location>
        <begin position="310"/>
        <end position="362"/>
    </location>
</feature>
<dbReference type="InterPro" id="IPR004089">
    <property type="entry name" value="MCPsignal_dom"/>
</dbReference>
<dbReference type="SUPFAM" id="SSF58104">
    <property type="entry name" value="Methyl-accepting chemotaxis protein (MCP) signaling domain"/>
    <property type="match status" value="1"/>
</dbReference>